<sequence length="185" mass="20772">MSEKQTPRLQREYQDVLRGKLKEQFGYTNPMQIPRLEKIVLNMGVGEAVGDQKVLDAAVRDMALITGQKPVKTVARKAIAGFKIREGLPIGCKVTLRRERMFEFLDRLITIAMPRIRDFRGLPPNKGFDGHGNFALGLKEQIVFPEIDYDKVDAVRGMDVIFVTSAKSDKEAKALLKAFNLPIAA</sequence>
<evidence type="ECO:0000256" key="8">
    <source>
        <dbReference type="HAMAP-Rule" id="MF_01333"/>
    </source>
</evidence>
<evidence type="ECO:0000256" key="9">
    <source>
        <dbReference type="RuleBase" id="RU003930"/>
    </source>
</evidence>
<dbReference type="HAMAP" id="MF_01333_B">
    <property type="entry name" value="Ribosomal_uL5_B"/>
    <property type="match status" value="1"/>
</dbReference>
<keyword evidence="5 8" id="KW-0689">Ribosomal protein</keyword>
<comment type="similarity">
    <text evidence="1 8 9">Belongs to the universal ribosomal protein uL5 family.</text>
</comment>
<dbReference type="GO" id="GO:0005840">
    <property type="term" value="C:ribosome"/>
    <property type="evidence" value="ECO:0007669"/>
    <property type="project" value="UniProtKB-KW"/>
</dbReference>
<dbReference type="Gene3D" id="3.30.1440.10">
    <property type="match status" value="1"/>
</dbReference>
<evidence type="ECO:0000313" key="13">
    <source>
        <dbReference type="Proteomes" id="UP000318709"/>
    </source>
</evidence>
<keyword evidence="4 8" id="KW-0694">RNA-binding</keyword>
<evidence type="ECO:0000256" key="1">
    <source>
        <dbReference type="ARBA" id="ARBA00008553"/>
    </source>
</evidence>
<dbReference type="InterPro" id="IPR020929">
    <property type="entry name" value="Ribosomal_uL5_CS"/>
</dbReference>
<dbReference type="KEGG" id="swf:E3E12_01855"/>
<keyword evidence="3 8" id="KW-0699">rRNA-binding</keyword>
<evidence type="ECO:0000256" key="5">
    <source>
        <dbReference type="ARBA" id="ARBA00022980"/>
    </source>
</evidence>
<dbReference type="GO" id="GO:0003735">
    <property type="term" value="F:structural constituent of ribosome"/>
    <property type="evidence" value="ECO:0007669"/>
    <property type="project" value="InterPro"/>
</dbReference>
<dbReference type="Pfam" id="PF00281">
    <property type="entry name" value="Ribosomal_L5"/>
    <property type="match status" value="1"/>
</dbReference>
<evidence type="ECO:0000313" key="12">
    <source>
        <dbReference type="EMBL" id="QDH13147.1"/>
    </source>
</evidence>
<dbReference type="OrthoDB" id="9806626at2"/>
<dbReference type="AlphaFoldDB" id="A0A4Y6U9M4"/>
<evidence type="ECO:0000256" key="3">
    <source>
        <dbReference type="ARBA" id="ARBA00022730"/>
    </source>
</evidence>
<organism evidence="12 13">
    <name type="scientific">Formicincola oecophyllae</name>
    <dbReference type="NCBI Taxonomy" id="2558361"/>
    <lineage>
        <taxon>Bacteria</taxon>
        <taxon>Pseudomonadati</taxon>
        <taxon>Pseudomonadota</taxon>
        <taxon>Alphaproteobacteria</taxon>
        <taxon>Acetobacterales</taxon>
        <taxon>Acetobacteraceae</taxon>
        <taxon>Formicincola</taxon>
    </lineage>
</organism>
<dbReference type="GO" id="GO:0006412">
    <property type="term" value="P:translation"/>
    <property type="evidence" value="ECO:0007669"/>
    <property type="project" value="UniProtKB-UniRule"/>
</dbReference>
<protein>
    <recommendedName>
        <fullName evidence="7 8">Large ribosomal subunit protein uL5</fullName>
    </recommendedName>
</protein>
<proteinExistence type="inferred from homology"/>
<dbReference type="InterPro" id="IPR002132">
    <property type="entry name" value="Ribosomal_uL5"/>
</dbReference>
<dbReference type="Proteomes" id="UP000318709">
    <property type="component" value="Chromosome"/>
</dbReference>
<dbReference type="FunFam" id="3.30.1440.10:FF:000001">
    <property type="entry name" value="50S ribosomal protein L5"/>
    <property type="match status" value="1"/>
</dbReference>
<evidence type="ECO:0000256" key="6">
    <source>
        <dbReference type="ARBA" id="ARBA00023274"/>
    </source>
</evidence>
<dbReference type="Pfam" id="PF00673">
    <property type="entry name" value="Ribosomal_L5_C"/>
    <property type="match status" value="1"/>
</dbReference>
<dbReference type="InterPro" id="IPR022803">
    <property type="entry name" value="Ribosomal_uL5_dom_sf"/>
</dbReference>
<dbReference type="GO" id="GO:0019843">
    <property type="term" value="F:rRNA binding"/>
    <property type="evidence" value="ECO:0007669"/>
    <property type="project" value="UniProtKB-UniRule"/>
</dbReference>
<evidence type="ECO:0000256" key="7">
    <source>
        <dbReference type="ARBA" id="ARBA00035245"/>
    </source>
</evidence>
<evidence type="ECO:0000259" key="10">
    <source>
        <dbReference type="Pfam" id="PF00281"/>
    </source>
</evidence>
<reference evidence="12 13" key="1">
    <citation type="submission" date="2019-03" db="EMBL/GenBank/DDBJ databases">
        <title>The complete genome sequence of Swingsia_sp. F3b2 LMG30590(T).</title>
        <authorList>
            <person name="Chua K.-O."/>
            <person name="Chan K.-G."/>
            <person name="See-Too W.-S."/>
        </authorList>
    </citation>
    <scope>NUCLEOTIDE SEQUENCE [LARGE SCALE GENOMIC DNA]</scope>
    <source>
        <strain evidence="12 13">F3b2</strain>
    </source>
</reference>
<dbReference type="InterPro" id="IPR031310">
    <property type="entry name" value="Ribosomal_uL5_N"/>
</dbReference>
<dbReference type="EMBL" id="CP038231">
    <property type="protein sequence ID" value="QDH13147.1"/>
    <property type="molecule type" value="Genomic_DNA"/>
</dbReference>
<keyword evidence="13" id="KW-1185">Reference proteome</keyword>
<keyword evidence="6 8" id="KW-0687">Ribonucleoprotein</keyword>
<gene>
    <name evidence="8 12" type="primary">rplE</name>
    <name evidence="12" type="ORF">E3E12_01855</name>
</gene>
<dbReference type="PIRSF" id="PIRSF002161">
    <property type="entry name" value="Ribosomal_L5"/>
    <property type="match status" value="1"/>
</dbReference>
<name>A0A4Y6U9M4_9PROT</name>
<dbReference type="PANTHER" id="PTHR11994">
    <property type="entry name" value="60S RIBOSOMAL PROTEIN L11-RELATED"/>
    <property type="match status" value="1"/>
</dbReference>
<comment type="subunit">
    <text evidence="8">Part of the 50S ribosomal subunit; part of the 5S rRNA/L5/L18/L25 subcomplex. Contacts the 5S rRNA and the P site tRNA. Forms a bridge to the 30S subunit in the 70S ribosome.</text>
</comment>
<dbReference type="PROSITE" id="PS00358">
    <property type="entry name" value="RIBOSOMAL_L5"/>
    <property type="match status" value="1"/>
</dbReference>
<evidence type="ECO:0000259" key="11">
    <source>
        <dbReference type="Pfam" id="PF00673"/>
    </source>
</evidence>
<dbReference type="NCBIfam" id="NF000585">
    <property type="entry name" value="PRK00010.1"/>
    <property type="match status" value="1"/>
</dbReference>
<feature type="domain" description="Large ribosomal subunit protein uL5 N-terminal" evidence="10">
    <location>
        <begin position="29"/>
        <end position="85"/>
    </location>
</feature>
<dbReference type="SUPFAM" id="SSF55282">
    <property type="entry name" value="RL5-like"/>
    <property type="match status" value="1"/>
</dbReference>
<dbReference type="GO" id="GO:0000049">
    <property type="term" value="F:tRNA binding"/>
    <property type="evidence" value="ECO:0007669"/>
    <property type="project" value="UniProtKB-UniRule"/>
</dbReference>
<dbReference type="InterPro" id="IPR031309">
    <property type="entry name" value="Ribosomal_uL5_C"/>
</dbReference>
<accession>A0A4Y6U9M4</accession>
<evidence type="ECO:0000256" key="4">
    <source>
        <dbReference type="ARBA" id="ARBA00022884"/>
    </source>
</evidence>
<feature type="domain" description="Large ribosomal subunit protein uL5 C-terminal" evidence="11">
    <location>
        <begin position="89"/>
        <end position="182"/>
    </location>
</feature>
<comment type="function">
    <text evidence="8">This is 1 of the proteins that bind and probably mediate the attachment of the 5S RNA into the large ribosomal subunit, where it forms part of the central protuberance. In the 70S ribosome it contacts protein S13 of the 30S subunit (bridge B1b), connecting the 2 subunits; this bridge is implicated in subunit movement. Contacts the P site tRNA; the 5S rRNA and some of its associated proteins might help stabilize positioning of ribosome-bound tRNAs.</text>
</comment>
<dbReference type="GO" id="GO:1990904">
    <property type="term" value="C:ribonucleoprotein complex"/>
    <property type="evidence" value="ECO:0007669"/>
    <property type="project" value="UniProtKB-KW"/>
</dbReference>
<keyword evidence="2 8" id="KW-0820">tRNA-binding</keyword>
<evidence type="ECO:0000256" key="2">
    <source>
        <dbReference type="ARBA" id="ARBA00022555"/>
    </source>
</evidence>
<dbReference type="RefSeq" id="WP_141442809.1">
    <property type="nucleotide sequence ID" value="NZ_CP038231.1"/>
</dbReference>
<dbReference type="InterPro" id="IPR020930">
    <property type="entry name" value="Ribosomal_uL5_bac-type"/>
</dbReference>